<evidence type="ECO:0000313" key="2">
    <source>
        <dbReference type="Proteomes" id="UP000217790"/>
    </source>
</evidence>
<gene>
    <name evidence="1" type="ORF">ARMGADRAFT_1032426</name>
</gene>
<evidence type="ECO:0000313" key="1">
    <source>
        <dbReference type="EMBL" id="PBK90384.1"/>
    </source>
</evidence>
<reference evidence="2" key="1">
    <citation type="journal article" date="2017" name="Nat. Ecol. Evol.">
        <title>Genome expansion and lineage-specific genetic innovations in the forest pathogenic fungi Armillaria.</title>
        <authorList>
            <person name="Sipos G."/>
            <person name="Prasanna A.N."/>
            <person name="Walter M.C."/>
            <person name="O'Connor E."/>
            <person name="Balint B."/>
            <person name="Krizsan K."/>
            <person name="Kiss B."/>
            <person name="Hess J."/>
            <person name="Varga T."/>
            <person name="Slot J."/>
            <person name="Riley R."/>
            <person name="Boka B."/>
            <person name="Rigling D."/>
            <person name="Barry K."/>
            <person name="Lee J."/>
            <person name="Mihaltcheva S."/>
            <person name="LaButti K."/>
            <person name="Lipzen A."/>
            <person name="Waldron R."/>
            <person name="Moloney N.M."/>
            <person name="Sperisen C."/>
            <person name="Kredics L."/>
            <person name="Vagvoelgyi C."/>
            <person name="Patrignani A."/>
            <person name="Fitzpatrick D."/>
            <person name="Nagy I."/>
            <person name="Doyle S."/>
            <person name="Anderson J.B."/>
            <person name="Grigoriev I.V."/>
            <person name="Gueldener U."/>
            <person name="Muensterkoetter M."/>
            <person name="Nagy L.G."/>
        </authorList>
    </citation>
    <scope>NUCLEOTIDE SEQUENCE [LARGE SCALE GENOMIC DNA]</scope>
    <source>
        <strain evidence="2">Ar21-2</strain>
    </source>
</reference>
<accession>A0A2H3D9C3</accession>
<sequence length="178" mass="20051">MTGHSYPLDELPILLYALSPEVATRVPSCRHWRVRTPFDLRIDVRLLDPRARTTVASQYRQRLAQRNHYALNCGVSPPGIPKGVIREAMRERPITIACIEKIWLSEPELEDFRRQKVKKRIMAMTKARTTEGKVTPAMSGHLLVEDGLSETGASREPQSIAMTVGKKESACDKMVLGT</sequence>
<keyword evidence="2" id="KW-1185">Reference proteome</keyword>
<dbReference type="AlphaFoldDB" id="A0A2H3D9C3"/>
<dbReference type="EMBL" id="KZ293665">
    <property type="protein sequence ID" value="PBK90384.1"/>
    <property type="molecule type" value="Genomic_DNA"/>
</dbReference>
<dbReference type="InParanoid" id="A0A2H3D9C3"/>
<proteinExistence type="predicted"/>
<organism evidence="1 2">
    <name type="scientific">Armillaria gallica</name>
    <name type="common">Bulbous honey fungus</name>
    <name type="synonym">Armillaria bulbosa</name>
    <dbReference type="NCBI Taxonomy" id="47427"/>
    <lineage>
        <taxon>Eukaryota</taxon>
        <taxon>Fungi</taxon>
        <taxon>Dikarya</taxon>
        <taxon>Basidiomycota</taxon>
        <taxon>Agaricomycotina</taxon>
        <taxon>Agaricomycetes</taxon>
        <taxon>Agaricomycetidae</taxon>
        <taxon>Agaricales</taxon>
        <taxon>Marasmiineae</taxon>
        <taxon>Physalacriaceae</taxon>
        <taxon>Armillaria</taxon>
    </lineage>
</organism>
<dbReference type="Proteomes" id="UP000217790">
    <property type="component" value="Unassembled WGS sequence"/>
</dbReference>
<protein>
    <submittedName>
        <fullName evidence="1">Uncharacterized protein</fullName>
    </submittedName>
</protein>
<name>A0A2H3D9C3_ARMGA</name>